<accession>A0A1B0C9T5</accession>
<keyword evidence="3" id="KW-1185">Reference proteome</keyword>
<protein>
    <submittedName>
        <fullName evidence="2">Uncharacterized protein</fullName>
    </submittedName>
</protein>
<dbReference type="PANTHER" id="PTHR47644">
    <property type="entry name" value="AGAP008221-PA"/>
    <property type="match status" value="1"/>
</dbReference>
<proteinExistence type="predicted"/>
<feature type="compositionally biased region" description="Basic and acidic residues" evidence="1">
    <location>
        <begin position="404"/>
        <end position="418"/>
    </location>
</feature>
<evidence type="ECO:0000256" key="1">
    <source>
        <dbReference type="SAM" id="MobiDB-lite"/>
    </source>
</evidence>
<dbReference type="VEuPathDB" id="VectorBase:LLOJ000707"/>
<feature type="compositionally biased region" description="Polar residues" evidence="1">
    <location>
        <begin position="574"/>
        <end position="584"/>
    </location>
</feature>
<feature type="region of interest" description="Disordered" evidence="1">
    <location>
        <begin position="765"/>
        <end position="803"/>
    </location>
</feature>
<dbReference type="EMBL" id="AJWK01002746">
    <property type="status" value="NOT_ANNOTATED_CDS"/>
    <property type="molecule type" value="Genomic_DNA"/>
</dbReference>
<name>A0A1B0C9T5_LUTLO</name>
<evidence type="ECO:0000313" key="2">
    <source>
        <dbReference type="EnsemblMetazoa" id="LLOJ000707-PA"/>
    </source>
</evidence>
<sequence length="890" mass="99111">LGLHHASSLSNIEASSKGHYHFPGRSYDSEDENMGRTRAHTTTSTHFLKTSIYSRGDIKEQYCLSDRQLSSIEPPRRERFFGCWSGRGAPQSFLGVCVGRRAPSDENIHDYAPIYKYPRYPPPGPVPHDILLYDEDLENSYFRRRPTSFLTGGDPKRYTWMPADEEAVRLEGPRPICPEDDFMRGPYVVGSYPPKTEPMYLSQSTEHLARMYHCPSHIGIPPPPPPPIVPTDGAIIDAPRTKHVSFARSHTLTSFDEAMGMRPLSRMGSTATRSQERLIGGKKPTITLSAQQLPPTHTLLLQQPQPPPPPPQQEIVVVEKIKRGAMKTQATQTEVCLGKKPLPPHHLSLSPRTIHRERMVSQGAQTNGMNGRTKLTKSLSEAATRQMGVGITPTSPLDIPQSPGDHEPLHRTQSEEPPRSPFSLITPPLSHLHADIHSRTSSRQSQLETSRSDIFSSENIFTHSRNHSQDSAVTSKASQDSISMVFEPAMSRQGQLEPVHQQWDGGYGYESHSLPRRTCIHHRGEERTTSTLPRRDHQHHVPCGHVTIGSTEMLNGGSGIIPESILKGRRSSVVRDSSTESNAPSERLPRRMSSYVPVQETHAQLRRASHHVISPEIHSLSRRSSAKPPPPASEEFCSTCESESDSKTDREEKEIFIDFKPNISPISSPQARKKRLQKTLSEGEILLEKRRESTLDIGMGMMSASDEDINAQLERQEAKEHYQYRSSPIKDEGICNKQNLLTIPQVGAEKTLRYTKESFRKRSISLEDPTILEAGTTSGTGTDKSTPPSPCPDGLSVQGRSAFPSSDSIAADLTRDHSDGIWNESQITVLTNEQSPSDSGPSLLTPTTRRKNLILQHQQRSSMDTDALELEQEADQVSSHFVTLNNSLIL</sequence>
<dbReference type="EnsemblMetazoa" id="LLOJ000707-RA">
    <property type="protein sequence ID" value="LLOJ000707-PA"/>
    <property type="gene ID" value="LLOJ000707"/>
</dbReference>
<organism evidence="2 3">
    <name type="scientific">Lutzomyia longipalpis</name>
    <name type="common">Sand fly</name>
    <dbReference type="NCBI Taxonomy" id="7200"/>
    <lineage>
        <taxon>Eukaryota</taxon>
        <taxon>Metazoa</taxon>
        <taxon>Ecdysozoa</taxon>
        <taxon>Arthropoda</taxon>
        <taxon>Hexapoda</taxon>
        <taxon>Insecta</taxon>
        <taxon>Pterygota</taxon>
        <taxon>Neoptera</taxon>
        <taxon>Endopterygota</taxon>
        <taxon>Diptera</taxon>
        <taxon>Nematocera</taxon>
        <taxon>Psychodoidea</taxon>
        <taxon>Psychodidae</taxon>
        <taxon>Lutzomyia</taxon>
        <taxon>Lutzomyia</taxon>
    </lineage>
</organism>
<dbReference type="Proteomes" id="UP000092461">
    <property type="component" value="Unassembled WGS sequence"/>
</dbReference>
<reference evidence="2" key="1">
    <citation type="submission" date="2020-05" db="UniProtKB">
        <authorList>
            <consortium name="EnsemblMetazoa"/>
        </authorList>
    </citation>
    <scope>IDENTIFICATION</scope>
    <source>
        <strain evidence="2">Jacobina</strain>
    </source>
</reference>
<feature type="region of interest" description="Disordered" evidence="1">
    <location>
        <begin position="390"/>
        <end position="427"/>
    </location>
</feature>
<feature type="region of interest" description="Disordered" evidence="1">
    <location>
        <begin position="547"/>
        <end position="651"/>
    </location>
</feature>
<dbReference type="VEuPathDB" id="VectorBase:LLONM1_007372"/>
<dbReference type="AlphaFoldDB" id="A0A1B0C9T5"/>
<feature type="compositionally biased region" description="Low complexity" evidence="1">
    <location>
        <begin position="775"/>
        <end position="786"/>
    </location>
</feature>
<evidence type="ECO:0000313" key="3">
    <source>
        <dbReference type="Proteomes" id="UP000092461"/>
    </source>
</evidence>
<dbReference type="PANTHER" id="PTHR47644:SF1">
    <property type="entry name" value="PDZ DOMAIN-CONTAINING PROTEIN"/>
    <property type="match status" value="1"/>
</dbReference>